<dbReference type="EMBL" id="AF451898">
    <property type="protein sequence ID" value="AAN04327.1"/>
    <property type="molecule type" value="Genomic_DNA"/>
</dbReference>
<keyword evidence="2" id="KW-1185">Reference proteome</keyword>
<organism evidence="1 2">
    <name type="scientific">Heliothis zea nudivirus 1</name>
    <dbReference type="NCBI Taxonomy" id="3116536"/>
    <lineage>
        <taxon>Viruses</taxon>
        <taxon>Viruses incertae sedis</taxon>
        <taxon>Naldaviricetes</taxon>
        <taxon>Lefavirales</taxon>
        <taxon>Nudiviridae</taxon>
        <taxon>Betanudivirus</taxon>
        <taxon>Betanudivirus hezeae</taxon>
    </lineage>
</organism>
<dbReference type="Proteomes" id="UP000232784">
    <property type="component" value="Segment"/>
</dbReference>
<gene>
    <name evidence="1" type="primary">orf32</name>
</gene>
<evidence type="ECO:0000313" key="1">
    <source>
        <dbReference type="EMBL" id="AAN04327.1"/>
    </source>
</evidence>
<protein>
    <submittedName>
        <fullName evidence="1">Orf32</fullName>
    </submittedName>
</protein>
<reference evidence="1 2" key="1">
    <citation type="journal article" date="2002" name="J. Virol.">
        <title>Analysis of the complete genome sequence of the Hz-1 virus suggests that it is related to members of the Baculoviridae.</title>
        <authorList>
            <person name="Cheng C.H."/>
            <person name="Liu S.M."/>
            <person name="Chow T.Y."/>
            <person name="Hsiao Y.Y."/>
            <person name="Wang D.P."/>
            <person name="Huang J.J."/>
            <person name="Chen H.H."/>
        </authorList>
    </citation>
    <scope>NUCLEOTIDE SEQUENCE [LARGE SCALE GENOMIC DNA]</scope>
</reference>
<proteinExistence type="predicted"/>
<accession>Q8JKS9</accession>
<evidence type="ECO:0000313" key="2">
    <source>
        <dbReference type="Proteomes" id="UP000232784"/>
    </source>
</evidence>
<name>Q8JKS9_9VIRU</name>
<dbReference type="KEGG" id="vg:955104"/>
<sequence length="133" mass="15145">MRVSLYFYDSHHRPTRPDAPSTDVYTKVLCRDPSSNLGTVGVRVGKNELVLGAIVFKSIANMVPDVNMSYLMSVIMSTLQGCGESLQDVQLYIYPPTLFEHHLNYTNPKNRFMYYKNFVPQTLGDHVRVSLKV</sequence>